<accession>A0A564SYF8</accession>
<dbReference type="EMBL" id="CABHNJ010000022">
    <property type="protein sequence ID" value="VUW99848.1"/>
    <property type="molecule type" value="Genomic_DNA"/>
</dbReference>
<feature type="transmembrane region" description="Helical" evidence="1">
    <location>
        <begin position="33"/>
        <end position="53"/>
    </location>
</feature>
<feature type="transmembrane region" description="Helical" evidence="1">
    <location>
        <begin position="87"/>
        <end position="108"/>
    </location>
</feature>
<dbReference type="AlphaFoldDB" id="A0A564SYF8"/>
<protein>
    <submittedName>
        <fullName evidence="2">Uncharacterized protein</fullName>
    </submittedName>
</protein>
<evidence type="ECO:0000256" key="1">
    <source>
        <dbReference type="SAM" id="Phobius"/>
    </source>
</evidence>
<reference evidence="2 3" key="1">
    <citation type="submission" date="2019-07" db="EMBL/GenBank/DDBJ databases">
        <authorList>
            <person name="Hibberd C M."/>
            <person name="Gehrig L. J."/>
            <person name="Chang H.-W."/>
            <person name="Venkatesh S."/>
        </authorList>
    </citation>
    <scope>NUCLEOTIDE SEQUENCE [LARGE SCALE GENOMIC DNA]</scope>
    <source>
        <strain evidence="2">Streptococcus_salivarius_SS_Bg39</strain>
    </source>
</reference>
<gene>
    <name evidence="2" type="ORF">SSSS39_01177</name>
</gene>
<organism evidence="2 3">
    <name type="scientific">Streptococcus vestibularis</name>
    <dbReference type="NCBI Taxonomy" id="1343"/>
    <lineage>
        <taxon>Bacteria</taxon>
        <taxon>Bacillati</taxon>
        <taxon>Bacillota</taxon>
        <taxon>Bacilli</taxon>
        <taxon>Lactobacillales</taxon>
        <taxon>Streptococcaceae</taxon>
        <taxon>Streptococcus</taxon>
    </lineage>
</organism>
<evidence type="ECO:0000313" key="3">
    <source>
        <dbReference type="Proteomes" id="UP000380217"/>
    </source>
</evidence>
<keyword evidence="1" id="KW-0812">Transmembrane</keyword>
<name>A0A564SYF8_STRVE</name>
<keyword evidence="1" id="KW-0472">Membrane</keyword>
<keyword evidence="1" id="KW-1133">Transmembrane helix</keyword>
<proteinExistence type="predicted"/>
<feature type="transmembrane region" description="Helical" evidence="1">
    <location>
        <begin position="7"/>
        <end position="27"/>
    </location>
</feature>
<evidence type="ECO:0000313" key="2">
    <source>
        <dbReference type="EMBL" id="VUW99848.1"/>
    </source>
</evidence>
<sequence length="110" mass="12912">MKKQTRIYYLFVVLFLLQVILTIKIWWSKGLVLPLIVFPGMSFFFLLYLRYLLGYNLNQFPSEPLFVLRRYGLGTSLNPKNPLGYKISLLLVMGVLIFLFCLNLFSLISH</sequence>
<dbReference type="Proteomes" id="UP000380217">
    <property type="component" value="Unassembled WGS sequence"/>
</dbReference>